<gene>
    <name evidence="1" type="ORF">LzC2_23160</name>
</gene>
<dbReference type="Proteomes" id="UP000609651">
    <property type="component" value="Unassembled WGS sequence"/>
</dbReference>
<reference evidence="1 2" key="1">
    <citation type="journal article" date="2020" name="Syst. Appl. Microbiol.">
        <title>Alienimonas chondri sp. nov., a novel planctomycete isolated from the biofilm of the red alga Chondrus crispus.</title>
        <authorList>
            <person name="Vitorino I."/>
            <person name="Albuquerque L."/>
            <person name="Wiegand S."/>
            <person name="Kallscheuer N."/>
            <person name="da Costa M.S."/>
            <person name="Lobo-da-Cunha A."/>
            <person name="Jogler C."/>
            <person name="Lage O.M."/>
        </authorList>
    </citation>
    <scope>NUCLEOTIDE SEQUENCE [LARGE SCALE GENOMIC DNA]</scope>
    <source>
        <strain evidence="1 2">LzC2</strain>
    </source>
</reference>
<sequence length="86" mass="9492">MWFEDAARRATTGERGHADVAAEAEAEAEAEANEDLFAAAFHLRRLPERKDLDDRAAVEARLAAAERVLAEDADPVEVFSEWAAPR</sequence>
<dbReference type="EMBL" id="WTPX01000068">
    <property type="protein sequence ID" value="NNJ26235.1"/>
    <property type="molecule type" value="Genomic_DNA"/>
</dbReference>
<keyword evidence="2" id="KW-1185">Reference proteome</keyword>
<organism evidence="1 2">
    <name type="scientific">Alienimonas chondri</name>
    <dbReference type="NCBI Taxonomy" id="2681879"/>
    <lineage>
        <taxon>Bacteria</taxon>
        <taxon>Pseudomonadati</taxon>
        <taxon>Planctomycetota</taxon>
        <taxon>Planctomycetia</taxon>
        <taxon>Planctomycetales</taxon>
        <taxon>Planctomycetaceae</taxon>
        <taxon>Alienimonas</taxon>
    </lineage>
</organism>
<evidence type="ECO:0000313" key="2">
    <source>
        <dbReference type="Proteomes" id="UP000609651"/>
    </source>
</evidence>
<dbReference type="RefSeq" id="WP_171187055.1">
    <property type="nucleotide sequence ID" value="NZ_WTPX01000068.1"/>
</dbReference>
<evidence type="ECO:0000313" key="1">
    <source>
        <dbReference type="EMBL" id="NNJ26235.1"/>
    </source>
</evidence>
<protein>
    <submittedName>
        <fullName evidence="1">Uncharacterized protein</fullName>
    </submittedName>
</protein>
<name>A0ABX1VEB9_9PLAN</name>
<proteinExistence type="predicted"/>
<accession>A0ABX1VEB9</accession>
<comment type="caution">
    <text evidence="1">The sequence shown here is derived from an EMBL/GenBank/DDBJ whole genome shotgun (WGS) entry which is preliminary data.</text>
</comment>